<name>F4MPB6_MYCML</name>
<evidence type="ECO:0000313" key="4">
    <source>
        <dbReference type="Proteomes" id="UP000010103"/>
    </source>
</evidence>
<dbReference type="EMBL" id="FQ377874">
    <property type="protein sequence ID" value="CBW53948.1"/>
    <property type="molecule type" value="Genomic_DNA"/>
</dbReference>
<proteinExistence type="predicted"/>
<feature type="compositionally biased region" description="Basic residues" evidence="1">
    <location>
        <begin position="610"/>
        <end position="619"/>
    </location>
</feature>
<feature type="transmembrane region" description="Helical" evidence="2">
    <location>
        <begin position="61"/>
        <end position="86"/>
    </location>
</feature>
<keyword evidence="2" id="KW-0812">Transmembrane</keyword>
<feature type="transmembrane region" description="Helical" evidence="2">
    <location>
        <begin position="28"/>
        <end position="49"/>
    </location>
</feature>
<keyword evidence="2" id="KW-0472">Membrane</keyword>
<dbReference type="Proteomes" id="UP000010103">
    <property type="component" value="Chromosome"/>
</dbReference>
<protein>
    <submittedName>
        <fullName evidence="3">Uncharacterized protein</fullName>
    </submittedName>
</protein>
<feature type="transmembrane region" description="Helical" evidence="2">
    <location>
        <begin position="283"/>
        <end position="308"/>
    </location>
</feature>
<sequence>MFNGLLYALWCVAYYPLVYIPLHLLEFILKAFITIGVGLPQYLLFGIPINGKFSDIQLPLMFLRIAIISIFVFAILFVCSAVRVQFQKDDQESPIKIALKNSIFGTIWLIGIPIALFVFHTIINILTSLILGGESISISRTIFLSLRNPEWKNIPVSLWEEAANKGYRIDYYTYKKFQSPQDIEVFFVGGLISIATLIPFALAILTVVQKVFQQLFLFVISPFIAASSVSDDGRRMKQFQEMYAAKSFVVLGMIIALQLYAVYVTRAQRWIGTIQDAAWWYKIILFFAILVGGGVAAMGITNEIAAFVGESASARETMGETKNLFSSALSLGGAVGAAKFAGSKGLAITKFGLKRTRTGTRLLENRSEKQLLKNRLKSGHISLGDYNRSKAALINDIRTSKLERKDERAENKARKKDFVADKNQAKIKADINKQNNRVDDQIAETTEKTNERVALLNQRIDEAKSVRDTSRVARLSSELDRVKAKSDKKLTKLNTKKEQITNYASENDIELNKDKADVDSWLKDEHIGHKASDFMASDKRLAKRSNRQLRWMKLRDTYANQLIKDEDKQAHIKKAQKQAKRTEVLQSELDKKTKTRKNEDGSFSPIHTKGTNKNKLKYKRKKLDLLSKYSDSNDSLSSK</sequence>
<feature type="transmembrane region" description="Helical" evidence="2">
    <location>
        <begin position="185"/>
        <end position="205"/>
    </location>
</feature>
<dbReference type="HOGENOM" id="CLU_028801_0_0_14"/>
<dbReference type="NCBIfam" id="NF045848">
    <property type="entry name" value="MMCAP2_0566_fam"/>
    <property type="match status" value="1"/>
</dbReference>
<feature type="region of interest" description="Disordered" evidence="1">
    <location>
        <begin position="576"/>
        <end position="619"/>
    </location>
</feature>
<reference evidence="4" key="1">
    <citation type="journal article" date="2011" name="BMC Genomics">
        <title>Mycoplasma mycoides, from "mycoides Small Colony" to "capri". A microevolutionary perspective.</title>
        <authorList>
            <person name="Thiaucourt F."/>
            <person name="Manso-Silvan L."/>
            <person name="Salah W."/>
            <person name="Barbe V."/>
            <person name="Berger A."/>
            <person name="Jacob D."/>
            <person name="Breton M."/>
            <person name="Dupuy V."/>
            <person name="Lomenech A.M."/>
            <person name="Blanchard A."/>
            <person name="Sirand-Pugnet P."/>
        </authorList>
    </citation>
    <scope>NUCLEOTIDE SEQUENCE [LARGE SCALE GENOMIC DNA]</scope>
    <source>
        <strain evidence="4">95010</strain>
    </source>
</reference>
<dbReference type="NCBIfam" id="NF045889">
    <property type="entry name" value="ICE_Mbov_0396_TM"/>
    <property type="match status" value="1"/>
</dbReference>
<organism evidence="3 4">
    <name type="scientific">Mycoplasma mycoides subsp. capri LC str. 95010</name>
    <dbReference type="NCBI Taxonomy" id="862259"/>
    <lineage>
        <taxon>Bacteria</taxon>
        <taxon>Bacillati</taxon>
        <taxon>Mycoplasmatota</taxon>
        <taxon>Mollicutes</taxon>
        <taxon>Mycoplasmataceae</taxon>
        <taxon>Mycoplasma</taxon>
    </lineage>
</organism>
<feature type="transmembrane region" description="Helical" evidence="2">
    <location>
        <begin position="242"/>
        <end position="263"/>
    </location>
</feature>
<gene>
    <name evidence="3" type="ORF">MLC_2200</name>
</gene>
<dbReference type="OrthoDB" id="394047at2"/>
<evidence type="ECO:0000256" key="2">
    <source>
        <dbReference type="SAM" id="Phobius"/>
    </source>
</evidence>
<dbReference type="KEGG" id="mml:MLC_2200"/>
<dbReference type="RefSeq" id="WP_013729368.1">
    <property type="nucleotide sequence ID" value="NC_015431.1"/>
</dbReference>
<feature type="compositionally biased region" description="Basic and acidic residues" evidence="1">
    <location>
        <begin position="580"/>
        <end position="600"/>
    </location>
</feature>
<accession>F4MPB6</accession>
<reference evidence="4" key="2">
    <citation type="journal article" date="2011" name="BMC Genomics">
        <title>Mycoplasma mycoides, from mycoides Small Colony to capri. A microevolutionary perspective.</title>
        <authorList>
            <person name="Thiaucourt F."/>
            <person name="Manso-Silvan L."/>
            <person name="Salah W."/>
            <person name="Barbe V."/>
            <person name="Berger A."/>
            <person name="Jacob D."/>
            <person name="Breton M."/>
            <person name="Dupuy V."/>
            <person name="Lomenech A.M."/>
            <person name="Blanchard A."/>
            <person name="Sirand-Pugnet P."/>
        </authorList>
    </citation>
    <scope>NUCLEOTIDE SEQUENCE [LARGE SCALE GENOMIC DNA]</scope>
    <source>
        <strain evidence="4">95010</strain>
    </source>
</reference>
<evidence type="ECO:0000313" key="3">
    <source>
        <dbReference type="EMBL" id="CBW53948.1"/>
    </source>
</evidence>
<feature type="transmembrane region" description="Helical" evidence="2">
    <location>
        <begin position="106"/>
        <end position="131"/>
    </location>
</feature>
<feature type="transmembrane region" description="Helical" evidence="2">
    <location>
        <begin position="5"/>
        <end position="22"/>
    </location>
</feature>
<keyword evidence="2" id="KW-1133">Transmembrane helix</keyword>
<evidence type="ECO:0000256" key="1">
    <source>
        <dbReference type="SAM" id="MobiDB-lite"/>
    </source>
</evidence>
<dbReference type="AlphaFoldDB" id="F4MPB6"/>